<dbReference type="EMBL" id="FMYW01000003">
    <property type="protein sequence ID" value="SDC21731.1"/>
    <property type="molecule type" value="Genomic_DNA"/>
</dbReference>
<proteinExistence type="predicted"/>
<evidence type="ECO:0000313" key="2">
    <source>
        <dbReference type="Proteomes" id="UP000198943"/>
    </source>
</evidence>
<name>A0A1G6JSU6_9FIRM</name>
<gene>
    <name evidence="1" type="ORF">SAMN04487864_103249</name>
</gene>
<accession>A0A1G6JSU6</accession>
<organism evidence="1 2">
    <name type="scientific">Succiniclasticum ruminis</name>
    <dbReference type="NCBI Taxonomy" id="40841"/>
    <lineage>
        <taxon>Bacteria</taxon>
        <taxon>Bacillati</taxon>
        <taxon>Bacillota</taxon>
        <taxon>Negativicutes</taxon>
        <taxon>Acidaminococcales</taxon>
        <taxon>Acidaminococcaceae</taxon>
        <taxon>Succiniclasticum</taxon>
    </lineage>
</organism>
<evidence type="ECO:0000313" key="1">
    <source>
        <dbReference type="EMBL" id="SDC21731.1"/>
    </source>
</evidence>
<dbReference type="RefSeq" id="WP_093729687.1">
    <property type="nucleotide sequence ID" value="NZ_FMYW01000003.1"/>
</dbReference>
<dbReference type="AlphaFoldDB" id="A0A1G6JSU6"/>
<protein>
    <submittedName>
        <fullName evidence="1">Uncharacterized protein</fullName>
    </submittedName>
</protein>
<dbReference type="OrthoDB" id="2199569at2"/>
<sequence>MLTEYDKSKVNKVKTEDGKVVFYAFVDEIDYRFKDLPGWAQALPDSALLVINPEIRDGKAVLPDHIQTVKSIRSELFWDSFYEMGRDD</sequence>
<dbReference type="Proteomes" id="UP000198943">
    <property type="component" value="Unassembled WGS sequence"/>
</dbReference>
<reference evidence="2" key="1">
    <citation type="submission" date="2016-10" db="EMBL/GenBank/DDBJ databases">
        <authorList>
            <person name="Varghese N."/>
            <person name="Submissions S."/>
        </authorList>
    </citation>
    <scope>NUCLEOTIDE SEQUENCE [LARGE SCALE GENOMIC DNA]</scope>
    <source>
        <strain evidence="2">DSM 11005</strain>
    </source>
</reference>
<keyword evidence="2" id="KW-1185">Reference proteome</keyword>